<evidence type="ECO:0000256" key="3">
    <source>
        <dbReference type="ARBA" id="ARBA00022837"/>
    </source>
</evidence>
<keyword evidence="1" id="KW-0479">Metal-binding</keyword>
<protein>
    <recommendedName>
        <fullName evidence="5">EF-hand domain-containing protein</fullName>
    </recommendedName>
</protein>
<evidence type="ECO:0000313" key="4">
    <source>
        <dbReference type="EMBL" id="PIN97276.1"/>
    </source>
</evidence>
<dbReference type="PANTHER" id="PTHR34524">
    <property type="entry name" value="CALCYPHOSIN"/>
    <property type="match status" value="1"/>
</dbReference>
<dbReference type="PANTHER" id="PTHR34524:SF3">
    <property type="entry name" value="CALCYPHOSIN-2"/>
    <property type="match status" value="1"/>
</dbReference>
<dbReference type="PROSITE" id="PS00018">
    <property type="entry name" value="EF_HAND_1"/>
    <property type="match status" value="1"/>
</dbReference>
<evidence type="ECO:0000256" key="2">
    <source>
        <dbReference type="ARBA" id="ARBA00022737"/>
    </source>
</evidence>
<keyword evidence="2" id="KW-0677">Repeat</keyword>
<feature type="non-terminal residue" evidence="4">
    <location>
        <position position="1"/>
    </location>
</feature>
<sequence length="90" mass="10201">VFMKLDPNKTGAVSMVDVRKFYCAKKHPQVLEGSASEEEIKSAFLETLESACTKPQEVSYSEFEDYYEGLIIGILSDEDFINILRNSWGI</sequence>
<keyword evidence="3" id="KW-0106">Calcium</keyword>
<evidence type="ECO:0000256" key="1">
    <source>
        <dbReference type="ARBA" id="ARBA00022723"/>
    </source>
</evidence>
<dbReference type="EMBL" id="KV923734">
    <property type="protein sequence ID" value="PIN97276.1"/>
    <property type="molecule type" value="Genomic_DNA"/>
</dbReference>
<evidence type="ECO:0008006" key="5">
    <source>
        <dbReference type="Google" id="ProtNLM"/>
    </source>
</evidence>
<gene>
    <name evidence="4" type="ORF">AB205_0023500</name>
</gene>
<proteinExistence type="predicted"/>
<accession>A0A2G9P1R2</accession>
<dbReference type="Gene3D" id="1.10.238.10">
    <property type="entry name" value="EF-hand"/>
    <property type="match status" value="1"/>
</dbReference>
<dbReference type="InterPro" id="IPR018247">
    <property type="entry name" value="EF_Hand_1_Ca_BS"/>
</dbReference>
<dbReference type="AlphaFoldDB" id="A0A2G9P1R2"/>
<dbReference type="InterPro" id="IPR051581">
    <property type="entry name" value="Ca-bind"/>
</dbReference>
<dbReference type="OrthoDB" id="6280085at2759"/>
<organism evidence="4">
    <name type="scientific">Aquarana catesbeiana</name>
    <name type="common">American bullfrog</name>
    <name type="synonym">Rana catesbeiana</name>
    <dbReference type="NCBI Taxonomy" id="8400"/>
    <lineage>
        <taxon>Eukaryota</taxon>
        <taxon>Metazoa</taxon>
        <taxon>Chordata</taxon>
        <taxon>Craniata</taxon>
        <taxon>Vertebrata</taxon>
        <taxon>Euteleostomi</taxon>
        <taxon>Amphibia</taxon>
        <taxon>Batrachia</taxon>
        <taxon>Anura</taxon>
        <taxon>Neobatrachia</taxon>
        <taxon>Ranoidea</taxon>
        <taxon>Ranidae</taxon>
        <taxon>Aquarana</taxon>
    </lineage>
</organism>
<reference evidence="4" key="1">
    <citation type="submission" date="2017-08" db="EMBL/GenBank/DDBJ databases">
        <title>Assembly of the North American Bullfrog Genome.</title>
        <authorList>
            <person name="Warren R.L."/>
            <person name="Vandervalk B.P."/>
            <person name="Kucuk E."/>
            <person name="Birol I."/>
            <person name="Helbing C."/>
            <person name="Pandoh P."/>
            <person name="Behsaz B."/>
            <person name="Mohamadi H."/>
            <person name="Chu J."/>
            <person name="Jackman S."/>
            <person name="Hammond S.A."/>
            <person name="Veldhoen N."/>
            <person name="Kirk H."/>
            <person name="Zhao Y."/>
            <person name="Coope R."/>
            <person name="Pleasance S."/>
            <person name="Moore R."/>
            <person name="Holt R."/>
        </authorList>
    </citation>
    <scope>NUCLEOTIDE SEQUENCE</scope>
    <source>
        <strain evidence="4">Bruno</strain>
        <tissue evidence="4">Liver</tissue>
    </source>
</reference>
<dbReference type="GO" id="GO:0046872">
    <property type="term" value="F:metal ion binding"/>
    <property type="evidence" value="ECO:0007669"/>
    <property type="project" value="UniProtKB-KW"/>
</dbReference>
<name>A0A2G9P1R2_AQUCT</name>